<evidence type="ECO:0000256" key="2">
    <source>
        <dbReference type="SAM" id="Phobius"/>
    </source>
</evidence>
<feature type="compositionally biased region" description="Low complexity" evidence="1">
    <location>
        <begin position="228"/>
        <end position="239"/>
    </location>
</feature>
<evidence type="ECO:0000313" key="4">
    <source>
        <dbReference type="Proteomes" id="UP001595847"/>
    </source>
</evidence>
<accession>A0ABV8FIV3</accession>
<gene>
    <name evidence="3" type="ORF">ACFOVU_09020</name>
</gene>
<dbReference type="EMBL" id="JBHSBH010000006">
    <property type="protein sequence ID" value="MFC3996052.1"/>
    <property type="molecule type" value="Genomic_DNA"/>
</dbReference>
<comment type="caution">
    <text evidence="3">The sequence shown here is derived from an EMBL/GenBank/DDBJ whole genome shotgun (WGS) entry which is preliminary data.</text>
</comment>
<keyword evidence="2" id="KW-1133">Transmembrane helix</keyword>
<feature type="compositionally biased region" description="Acidic residues" evidence="1">
    <location>
        <begin position="97"/>
        <end position="109"/>
    </location>
</feature>
<dbReference type="RefSeq" id="WP_378531765.1">
    <property type="nucleotide sequence ID" value="NZ_JBHSBH010000006.1"/>
</dbReference>
<protein>
    <submittedName>
        <fullName evidence="3">RNA polymerase sigma factor</fullName>
    </submittedName>
</protein>
<feature type="region of interest" description="Disordered" evidence="1">
    <location>
        <begin position="212"/>
        <end position="239"/>
    </location>
</feature>
<dbReference type="Proteomes" id="UP001595847">
    <property type="component" value="Unassembled WGS sequence"/>
</dbReference>
<keyword evidence="4" id="KW-1185">Reference proteome</keyword>
<proteinExistence type="predicted"/>
<evidence type="ECO:0000313" key="3">
    <source>
        <dbReference type="EMBL" id="MFC3996052.1"/>
    </source>
</evidence>
<organism evidence="3 4">
    <name type="scientific">Nocardiopsis sediminis</name>
    <dbReference type="NCBI Taxonomy" id="1778267"/>
    <lineage>
        <taxon>Bacteria</taxon>
        <taxon>Bacillati</taxon>
        <taxon>Actinomycetota</taxon>
        <taxon>Actinomycetes</taxon>
        <taxon>Streptosporangiales</taxon>
        <taxon>Nocardiopsidaceae</taxon>
        <taxon>Nocardiopsis</taxon>
    </lineage>
</organism>
<sequence length="239" mass="24890">MTDPDLVLALRSRRLRPADACARLYDAHGDEIYQACRTELRDDDLAQAVLRDTLIVARAHIDRLGDPARLREWLLALARSECARHRAGPPLGHDGPDGVEEEGAEEADGDGGPGTGAGASKVGTVPPDCLRVRVLSGVAQVDRCGHRAYIAARAGSFDRAGFPVPRRRSANGPAVVRLLPGFVVLACTLLIAVLACYVYLLAVADGVGTATDPGTAGAQQDTGHASTGDDGAPTGTDPG</sequence>
<keyword evidence="2" id="KW-0472">Membrane</keyword>
<keyword evidence="2" id="KW-0812">Transmembrane</keyword>
<reference evidence="4" key="1">
    <citation type="journal article" date="2019" name="Int. J. Syst. Evol. Microbiol.">
        <title>The Global Catalogue of Microorganisms (GCM) 10K type strain sequencing project: providing services to taxonomists for standard genome sequencing and annotation.</title>
        <authorList>
            <consortium name="The Broad Institute Genomics Platform"/>
            <consortium name="The Broad Institute Genome Sequencing Center for Infectious Disease"/>
            <person name="Wu L."/>
            <person name="Ma J."/>
        </authorList>
    </citation>
    <scope>NUCLEOTIDE SEQUENCE [LARGE SCALE GENOMIC DNA]</scope>
    <source>
        <strain evidence="4">TBRC 1826</strain>
    </source>
</reference>
<dbReference type="SUPFAM" id="SSF88946">
    <property type="entry name" value="Sigma2 domain of RNA polymerase sigma factors"/>
    <property type="match status" value="1"/>
</dbReference>
<feature type="transmembrane region" description="Helical" evidence="2">
    <location>
        <begin position="175"/>
        <end position="200"/>
    </location>
</feature>
<feature type="region of interest" description="Disordered" evidence="1">
    <location>
        <begin position="85"/>
        <end position="122"/>
    </location>
</feature>
<dbReference type="InterPro" id="IPR013325">
    <property type="entry name" value="RNA_pol_sigma_r2"/>
</dbReference>
<name>A0ABV8FIV3_9ACTN</name>
<dbReference type="Gene3D" id="1.10.1740.10">
    <property type="match status" value="1"/>
</dbReference>
<evidence type="ECO:0000256" key="1">
    <source>
        <dbReference type="SAM" id="MobiDB-lite"/>
    </source>
</evidence>